<evidence type="ECO:0000313" key="3">
    <source>
        <dbReference type="Proteomes" id="UP000315700"/>
    </source>
</evidence>
<proteinExistence type="predicted"/>
<protein>
    <submittedName>
        <fullName evidence="2">BON domain protein</fullName>
    </submittedName>
</protein>
<evidence type="ECO:0000259" key="1">
    <source>
        <dbReference type="PROSITE" id="PS50914"/>
    </source>
</evidence>
<gene>
    <name evidence="2" type="ORF">Pan44_03190</name>
</gene>
<evidence type="ECO:0000313" key="2">
    <source>
        <dbReference type="EMBL" id="QDT52310.1"/>
    </source>
</evidence>
<keyword evidence="3" id="KW-1185">Reference proteome</keyword>
<dbReference type="Proteomes" id="UP000315700">
    <property type="component" value="Chromosome"/>
</dbReference>
<dbReference type="Gene3D" id="3.30.1340.30">
    <property type="match status" value="1"/>
</dbReference>
<dbReference type="EMBL" id="CP036271">
    <property type="protein sequence ID" value="QDT52310.1"/>
    <property type="molecule type" value="Genomic_DNA"/>
</dbReference>
<dbReference type="Pfam" id="PF04972">
    <property type="entry name" value="BON"/>
    <property type="match status" value="1"/>
</dbReference>
<accession>A0A517S873</accession>
<dbReference type="RefSeq" id="WP_145026576.1">
    <property type="nucleotide sequence ID" value="NZ_CP036271.1"/>
</dbReference>
<dbReference type="AlphaFoldDB" id="A0A517S873"/>
<dbReference type="PROSITE" id="PS50914">
    <property type="entry name" value="BON"/>
    <property type="match status" value="1"/>
</dbReference>
<reference evidence="2 3" key="1">
    <citation type="submission" date="2019-02" db="EMBL/GenBank/DDBJ databases">
        <title>Deep-cultivation of Planctomycetes and their phenomic and genomic characterization uncovers novel biology.</title>
        <authorList>
            <person name="Wiegand S."/>
            <person name="Jogler M."/>
            <person name="Boedeker C."/>
            <person name="Pinto D."/>
            <person name="Vollmers J."/>
            <person name="Rivas-Marin E."/>
            <person name="Kohn T."/>
            <person name="Peeters S.H."/>
            <person name="Heuer A."/>
            <person name="Rast P."/>
            <person name="Oberbeckmann S."/>
            <person name="Bunk B."/>
            <person name="Jeske O."/>
            <person name="Meyerdierks A."/>
            <person name="Storesund J.E."/>
            <person name="Kallscheuer N."/>
            <person name="Luecker S."/>
            <person name="Lage O.M."/>
            <person name="Pohl T."/>
            <person name="Merkel B.J."/>
            <person name="Hornburger P."/>
            <person name="Mueller R.-W."/>
            <person name="Bruemmer F."/>
            <person name="Labrenz M."/>
            <person name="Spormann A.M."/>
            <person name="Op den Camp H."/>
            <person name="Overmann J."/>
            <person name="Amann R."/>
            <person name="Jetten M.S.M."/>
            <person name="Mascher T."/>
            <person name="Medema M.H."/>
            <person name="Devos D.P."/>
            <person name="Kaster A.-K."/>
            <person name="Ovreas L."/>
            <person name="Rohde M."/>
            <person name="Galperin M.Y."/>
            <person name="Jogler C."/>
        </authorList>
    </citation>
    <scope>NUCLEOTIDE SEQUENCE [LARGE SCALE GENOMIC DNA]</scope>
    <source>
        <strain evidence="2 3">Pan44</strain>
    </source>
</reference>
<dbReference type="InParanoid" id="A0A517S873"/>
<dbReference type="InterPro" id="IPR007055">
    <property type="entry name" value="BON_dom"/>
</dbReference>
<sequence length="91" mass="10074">MVALRSTPEDPSPRSPFLIADEVRHALKTRAPRRFAHLNVRVANGAVALTGSVPNWQSKSLAIRLTREAFQGVCVIDALEVRNRRTFASHA</sequence>
<organism evidence="2 3">
    <name type="scientific">Caulifigura coniformis</name>
    <dbReference type="NCBI Taxonomy" id="2527983"/>
    <lineage>
        <taxon>Bacteria</taxon>
        <taxon>Pseudomonadati</taxon>
        <taxon>Planctomycetota</taxon>
        <taxon>Planctomycetia</taxon>
        <taxon>Planctomycetales</taxon>
        <taxon>Planctomycetaceae</taxon>
        <taxon>Caulifigura</taxon>
    </lineage>
</organism>
<feature type="domain" description="BON" evidence="1">
    <location>
        <begin position="15"/>
        <end position="89"/>
    </location>
</feature>
<dbReference type="KEGG" id="ccos:Pan44_03190"/>
<name>A0A517S873_9PLAN</name>